<feature type="region of interest" description="Disordered" evidence="1">
    <location>
        <begin position="1"/>
        <end position="43"/>
    </location>
</feature>
<proteinExistence type="predicted"/>
<feature type="compositionally biased region" description="Polar residues" evidence="1">
    <location>
        <begin position="281"/>
        <end position="290"/>
    </location>
</feature>
<organism evidence="2 3">
    <name type="scientific">Actinoallomurus iriomotensis</name>
    <dbReference type="NCBI Taxonomy" id="478107"/>
    <lineage>
        <taxon>Bacteria</taxon>
        <taxon>Bacillati</taxon>
        <taxon>Actinomycetota</taxon>
        <taxon>Actinomycetes</taxon>
        <taxon>Streptosporangiales</taxon>
        <taxon>Thermomonosporaceae</taxon>
        <taxon>Actinoallomurus</taxon>
    </lineage>
</organism>
<feature type="region of interest" description="Disordered" evidence="1">
    <location>
        <begin position="181"/>
        <end position="290"/>
    </location>
</feature>
<feature type="compositionally biased region" description="Polar residues" evidence="1">
    <location>
        <begin position="182"/>
        <end position="196"/>
    </location>
</feature>
<name>A0A9W6RR69_9ACTN</name>
<protein>
    <submittedName>
        <fullName evidence="2">Uncharacterized protein</fullName>
    </submittedName>
</protein>
<accession>A0A9W6RR69</accession>
<dbReference type="AlphaFoldDB" id="A0A9W6RR69"/>
<sequence length="290" mass="30316">MPPDVLPPPQPPSPQPETGAGTDGGTPTCGEGGRGVDMTGPVDPIRYGLVTGRTGLASRGGDGPLRTLCGTARSTGTLARRVGVVPVRRSRVAHAWWWPAWPPWSYGKAAARRRPDGPIGRRVAMRGRATRCGTSRVRMGRAVGVAGARWVAADRPGSAPWVRLFACEARVSARASAPAWDSASTAKNARTRPNTVSSRRRACRNAGRSREVHKAGRSRSAGSVRAPACRGDSPEPSDAAAHGAVADGAGRSRQAVVRGALRGDPGQRTLSAISRPPPTFGLTSTLPPRM</sequence>
<evidence type="ECO:0000313" key="2">
    <source>
        <dbReference type="EMBL" id="GLY78460.1"/>
    </source>
</evidence>
<feature type="compositionally biased region" description="Pro residues" evidence="1">
    <location>
        <begin position="1"/>
        <end position="15"/>
    </location>
</feature>
<evidence type="ECO:0000313" key="3">
    <source>
        <dbReference type="Proteomes" id="UP001165135"/>
    </source>
</evidence>
<comment type="caution">
    <text evidence="2">The sequence shown here is derived from an EMBL/GenBank/DDBJ whole genome shotgun (WGS) entry which is preliminary data.</text>
</comment>
<evidence type="ECO:0000256" key="1">
    <source>
        <dbReference type="SAM" id="MobiDB-lite"/>
    </source>
</evidence>
<feature type="compositionally biased region" description="Low complexity" evidence="1">
    <location>
        <begin position="238"/>
        <end position="249"/>
    </location>
</feature>
<dbReference type="Proteomes" id="UP001165135">
    <property type="component" value="Unassembled WGS sequence"/>
</dbReference>
<gene>
    <name evidence="2" type="ORF">Airi01_067270</name>
</gene>
<reference evidence="2" key="1">
    <citation type="submission" date="2023-03" db="EMBL/GenBank/DDBJ databases">
        <title>Actinoallomurus iriomotensis NBRC 103681.</title>
        <authorList>
            <person name="Ichikawa N."/>
            <person name="Sato H."/>
            <person name="Tonouchi N."/>
        </authorList>
    </citation>
    <scope>NUCLEOTIDE SEQUENCE</scope>
    <source>
        <strain evidence="2">NBRC 103681</strain>
    </source>
</reference>
<dbReference type="EMBL" id="BSTJ01000009">
    <property type="protein sequence ID" value="GLY78460.1"/>
    <property type="molecule type" value="Genomic_DNA"/>
</dbReference>